<protein>
    <recommendedName>
        <fullName evidence="3">FkbM family methyltransferase</fullName>
    </recommendedName>
</protein>
<evidence type="ECO:0008006" key="3">
    <source>
        <dbReference type="Google" id="ProtNLM"/>
    </source>
</evidence>
<dbReference type="EMBL" id="JBHUOM010000023">
    <property type="protein sequence ID" value="MFD2937215.1"/>
    <property type="molecule type" value="Genomic_DNA"/>
</dbReference>
<reference evidence="2" key="1">
    <citation type="journal article" date="2019" name="Int. J. Syst. Evol. Microbiol.">
        <title>The Global Catalogue of Microorganisms (GCM) 10K type strain sequencing project: providing services to taxonomists for standard genome sequencing and annotation.</title>
        <authorList>
            <consortium name="The Broad Institute Genomics Platform"/>
            <consortium name="The Broad Institute Genome Sequencing Center for Infectious Disease"/>
            <person name="Wu L."/>
            <person name="Ma J."/>
        </authorList>
    </citation>
    <scope>NUCLEOTIDE SEQUENCE [LARGE SCALE GENOMIC DNA]</scope>
    <source>
        <strain evidence="2">KCTC 52490</strain>
    </source>
</reference>
<accession>A0ABW6AP92</accession>
<name>A0ABW6AP92_9BACT</name>
<organism evidence="1 2">
    <name type="scientific">Spirosoma flavum</name>
    <dbReference type="NCBI Taxonomy" id="2048557"/>
    <lineage>
        <taxon>Bacteria</taxon>
        <taxon>Pseudomonadati</taxon>
        <taxon>Bacteroidota</taxon>
        <taxon>Cytophagia</taxon>
        <taxon>Cytophagales</taxon>
        <taxon>Cytophagaceae</taxon>
        <taxon>Spirosoma</taxon>
    </lineage>
</organism>
<proteinExistence type="predicted"/>
<gene>
    <name evidence="1" type="ORF">ACFS25_25765</name>
</gene>
<dbReference type="Proteomes" id="UP001597512">
    <property type="component" value="Unassembled WGS sequence"/>
</dbReference>
<keyword evidence="2" id="KW-1185">Reference proteome</keyword>
<sequence>MIDKILSRPEFQIEPPVLVDIGASGQLHGRWKAFAKYAVCIAFDADDRDFGYVESEAGHFRKLYTFNHIVTGSRSAGTETAETEIAEPDQTDFYLTTSPHCSSLLRPRPDLIQEYAFAPKFEPTKVVQLKTRSLRSTLDSLKIKQVDWFKTDSQGTDLRLFSNLGDDRARCVLTAEFEPGIASIYDGEDKLYQVLQFMEETGSHWLAELIPKGSPRITPALLDSFTTQPLVKKFVLFSLKNSAVWGEMTYVNRFADEATLTQRNLLLGWVFATTLKQHGFALILTQKAKSRFTDPIFTEMEAYSRRRIWGRVFGLGFWPEVVKKFDKLLGR</sequence>
<evidence type="ECO:0000313" key="2">
    <source>
        <dbReference type="Proteomes" id="UP001597512"/>
    </source>
</evidence>
<comment type="caution">
    <text evidence="1">The sequence shown here is derived from an EMBL/GenBank/DDBJ whole genome shotgun (WGS) entry which is preliminary data.</text>
</comment>
<dbReference type="RefSeq" id="WP_381506799.1">
    <property type="nucleotide sequence ID" value="NZ_JBHUOM010000023.1"/>
</dbReference>
<evidence type="ECO:0000313" key="1">
    <source>
        <dbReference type="EMBL" id="MFD2937215.1"/>
    </source>
</evidence>